<evidence type="ECO:0000313" key="3">
    <source>
        <dbReference type="Proteomes" id="UP000230002"/>
    </source>
</evidence>
<feature type="region of interest" description="Disordered" evidence="1">
    <location>
        <begin position="161"/>
        <end position="191"/>
    </location>
</feature>
<accession>A0A2G8SHG2</accession>
<organism evidence="2 3">
    <name type="scientific">Ganoderma sinense ZZ0214-1</name>
    <dbReference type="NCBI Taxonomy" id="1077348"/>
    <lineage>
        <taxon>Eukaryota</taxon>
        <taxon>Fungi</taxon>
        <taxon>Dikarya</taxon>
        <taxon>Basidiomycota</taxon>
        <taxon>Agaricomycotina</taxon>
        <taxon>Agaricomycetes</taxon>
        <taxon>Polyporales</taxon>
        <taxon>Polyporaceae</taxon>
        <taxon>Ganoderma</taxon>
    </lineage>
</organism>
<evidence type="ECO:0000256" key="1">
    <source>
        <dbReference type="SAM" id="MobiDB-lite"/>
    </source>
</evidence>
<proteinExistence type="predicted"/>
<name>A0A2G8SHG2_9APHY</name>
<protein>
    <submittedName>
        <fullName evidence="2">Uncharacterized protein</fullName>
    </submittedName>
</protein>
<dbReference type="Proteomes" id="UP000230002">
    <property type="component" value="Unassembled WGS sequence"/>
</dbReference>
<comment type="caution">
    <text evidence="2">The sequence shown here is derived from an EMBL/GenBank/DDBJ whole genome shotgun (WGS) entry which is preliminary data.</text>
</comment>
<dbReference type="EMBL" id="AYKW01000008">
    <property type="protein sequence ID" value="PIL33214.1"/>
    <property type="molecule type" value="Genomic_DNA"/>
</dbReference>
<feature type="compositionally biased region" description="Acidic residues" evidence="1">
    <location>
        <begin position="171"/>
        <end position="186"/>
    </location>
</feature>
<sequence>MLHLAVPPSDSPLSVAFYNPTSSTYLPTALSVTDKFVRILSFTDILALQCFGGSKELLTICLLKGMTQSRVLPPDDLVQFFGSKPGVPVTALEVSHLDSRNVEAVTLRAFPHLRRIYGNGLETGLRILEQLGTAVVSNDESAICPGLASLTLEIEFDLDSDWPPGGRGEDSGSDADGADSDSDSDSEPPWMESRMADVEDYFRELCAHAEHFLSWRAGMGEKLPEVKLEPECRKTRRLGSSDEPLWTASWEA</sequence>
<keyword evidence="3" id="KW-1185">Reference proteome</keyword>
<dbReference type="AlphaFoldDB" id="A0A2G8SHG2"/>
<evidence type="ECO:0000313" key="2">
    <source>
        <dbReference type="EMBL" id="PIL33214.1"/>
    </source>
</evidence>
<reference evidence="2 3" key="1">
    <citation type="journal article" date="2015" name="Sci. Rep.">
        <title>Chromosome-level genome map provides insights into diverse defense mechanisms in the medicinal fungus Ganoderma sinense.</title>
        <authorList>
            <person name="Zhu Y."/>
            <person name="Xu J."/>
            <person name="Sun C."/>
            <person name="Zhou S."/>
            <person name="Xu H."/>
            <person name="Nelson D.R."/>
            <person name="Qian J."/>
            <person name="Song J."/>
            <person name="Luo H."/>
            <person name="Xiang L."/>
            <person name="Li Y."/>
            <person name="Xu Z."/>
            <person name="Ji A."/>
            <person name="Wang L."/>
            <person name="Lu S."/>
            <person name="Hayward A."/>
            <person name="Sun W."/>
            <person name="Li X."/>
            <person name="Schwartz D.C."/>
            <person name="Wang Y."/>
            <person name="Chen S."/>
        </authorList>
    </citation>
    <scope>NUCLEOTIDE SEQUENCE [LARGE SCALE GENOMIC DNA]</scope>
    <source>
        <strain evidence="2 3">ZZ0214-1</strain>
    </source>
</reference>
<gene>
    <name evidence="2" type="ORF">GSI_04664</name>
</gene>
<feature type="region of interest" description="Disordered" evidence="1">
    <location>
        <begin position="224"/>
        <end position="252"/>
    </location>
</feature>
<feature type="compositionally biased region" description="Basic and acidic residues" evidence="1">
    <location>
        <begin position="224"/>
        <end position="233"/>
    </location>
</feature>